<name>A0ABN9G6C6_9NEOB</name>
<evidence type="ECO:0000313" key="1">
    <source>
        <dbReference type="EMBL" id="CAI9604326.1"/>
    </source>
</evidence>
<protein>
    <submittedName>
        <fullName evidence="1">Uncharacterized protein</fullName>
    </submittedName>
</protein>
<proteinExistence type="predicted"/>
<dbReference type="EMBL" id="CATNWA010017956">
    <property type="protein sequence ID" value="CAI9604326.1"/>
    <property type="molecule type" value="Genomic_DNA"/>
</dbReference>
<keyword evidence="2" id="KW-1185">Reference proteome</keyword>
<accession>A0ABN9G6C6</accession>
<evidence type="ECO:0000313" key="2">
    <source>
        <dbReference type="Proteomes" id="UP001162483"/>
    </source>
</evidence>
<comment type="caution">
    <text evidence="1">The sequence shown here is derived from an EMBL/GenBank/DDBJ whole genome shotgun (WGS) entry which is preliminary data.</text>
</comment>
<sequence length="59" mass="6653">MGGWELCRSGLPFINGARIFKLSAFPREDSAPRSGARCVQRTQRNTNRCTRPLCEVPIM</sequence>
<reference evidence="1" key="1">
    <citation type="submission" date="2023-05" db="EMBL/GenBank/DDBJ databases">
        <authorList>
            <person name="Stuckert A."/>
        </authorList>
    </citation>
    <scope>NUCLEOTIDE SEQUENCE</scope>
</reference>
<organism evidence="1 2">
    <name type="scientific">Staurois parvus</name>
    <dbReference type="NCBI Taxonomy" id="386267"/>
    <lineage>
        <taxon>Eukaryota</taxon>
        <taxon>Metazoa</taxon>
        <taxon>Chordata</taxon>
        <taxon>Craniata</taxon>
        <taxon>Vertebrata</taxon>
        <taxon>Euteleostomi</taxon>
        <taxon>Amphibia</taxon>
        <taxon>Batrachia</taxon>
        <taxon>Anura</taxon>
        <taxon>Neobatrachia</taxon>
        <taxon>Ranoidea</taxon>
        <taxon>Ranidae</taxon>
        <taxon>Staurois</taxon>
    </lineage>
</organism>
<gene>
    <name evidence="1" type="ORF">SPARVUS_LOCUS13445457</name>
</gene>
<dbReference type="Proteomes" id="UP001162483">
    <property type="component" value="Unassembled WGS sequence"/>
</dbReference>